<keyword evidence="3" id="KW-1185">Reference proteome</keyword>
<dbReference type="Proteomes" id="UP000008633">
    <property type="component" value="Chromosome"/>
</dbReference>
<dbReference type="Gene3D" id="1.10.490.10">
    <property type="entry name" value="Globins"/>
    <property type="match status" value="1"/>
</dbReference>
<evidence type="ECO:0000313" key="3">
    <source>
        <dbReference type="Proteomes" id="UP000008633"/>
    </source>
</evidence>
<dbReference type="STRING" id="749222.Nitsa_0550"/>
<dbReference type="GO" id="GO:0019825">
    <property type="term" value="F:oxygen binding"/>
    <property type="evidence" value="ECO:0007669"/>
    <property type="project" value="InterPro"/>
</dbReference>
<proteinExistence type="predicted"/>
<dbReference type="AlphaFoldDB" id="E6X116"/>
<dbReference type="OrthoDB" id="4514964at2"/>
<dbReference type="CDD" id="cd01068">
    <property type="entry name" value="globin_sensor"/>
    <property type="match status" value="1"/>
</dbReference>
<evidence type="ECO:0000313" key="2">
    <source>
        <dbReference type="EMBL" id="ADV45819.1"/>
    </source>
</evidence>
<dbReference type="InterPro" id="IPR044398">
    <property type="entry name" value="Globin-sensor_dom"/>
</dbReference>
<dbReference type="InterPro" id="IPR039379">
    <property type="entry name" value="Protoglobin_sensor_dom"/>
</dbReference>
<protein>
    <recommendedName>
        <fullName evidence="1">Globin-sensor domain-containing protein</fullName>
    </recommendedName>
</protein>
<dbReference type="KEGG" id="nsa:Nitsa_0550"/>
<sequence length="379" mass="43652">MDKLTLIKEIYDLDENDLKMRKEALEKLAPYAGEIMDRFYEKLLEKEELASFIPRERIPELKKKQIAFVAELLSKPFDDKLYRHIARVGIVHYHIRLDPISMSYGFHLLSQLILAQSQRDPGLLPYLKLVIKYLKVAEAIMGQEYFAQKTLEKTPYRANDLFLAVNELYARYSLCRQRVRQIASGEEQKIDPKQSAAFREALDKLAPYRQILEAIGLKLSIVKRHCTELEQARSPEEAARAAELLDESILHPLNDLSVSAYMTLGSSLASLRAMTDILYRRSTAKEAAISAEEARRNIRGILENTYGWAIESLEFLDEEPEEEAWDIVKHLYLPAEERILYLALRLKSLSNRIYIAEGLDLLGEAMKLTLFLTGKELKS</sequence>
<dbReference type="GO" id="GO:0020037">
    <property type="term" value="F:heme binding"/>
    <property type="evidence" value="ECO:0007669"/>
    <property type="project" value="InterPro"/>
</dbReference>
<dbReference type="InterPro" id="IPR012292">
    <property type="entry name" value="Globin/Proto"/>
</dbReference>
<dbReference type="SUPFAM" id="SSF46458">
    <property type="entry name" value="Globin-like"/>
    <property type="match status" value="1"/>
</dbReference>
<reference evidence="2 3" key="1">
    <citation type="journal article" date="2011" name="Stand. Genomic Sci.">
        <title>Complete genome sequence of Nitratifractor salsuginis type strain (E9I37-1).</title>
        <authorList>
            <person name="Anderson I."/>
            <person name="Sikorski J."/>
            <person name="Zeytun A."/>
            <person name="Nolan M."/>
            <person name="Lapidus A."/>
            <person name="Lucas S."/>
            <person name="Hammon N."/>
            <person name="Deshpande S."/>
            <person name="Cheng J.F."/>
            <person name="Tapia R."/>
            <person name="Han C."/>
            <person name="Goodwin L."/>
            <person name="Pitluck S."/>
            <person name="Liolios K."/>
            <person name="Pagani I."/>
            <person name="Ivanova N."/>
            <person name="Huntemann M."/>
            <person name="Mavromatis K."/>
            <person name="Ovchinikova G."/>
            <person name="Pati A."/>
            <person name="Chen A."/>
            <person name="Palaniappan K."/>
            <person name="Land M."/>
            <person name="Hauser L."/>
            <person name="Brambilla E.M."/>
            <person name="Ngatchou-Djao O.D."/>
            <person name="Rohde M."/>
            <person name="Tindall B.J."/>
            <person name="Goker M."/>
            <person name="Detter J.C."/>
            <person name="Woyke T."/>
            <person name="Bristow J."/>
            <person name="Eisen J.A."/>
            <person name="Markowitz V."/>
            <person name="Hugenholtz P."/>
            <person name="Klenk H.P."/>
            <person name="Kyrpides N.C."/>
        </authorList>
    </citation>
    <scope>NUCLEOTIDE SEQUENCE [LARGE SCALE GENOMIC DNA]</scope>
    <source>
        <strain evidence="3">DSM 16511 / JCM 12458 / E9I37-1</strain>
    </source>
</reference>
<dbReference type="EMBL" id="CP002452">
    <property type="protein sequence ID" value="ADV45819.1"/>
    <property type="molecule type" value="Genomic_DNA"/>
</dbReference>
<reference evidence="3" key="2">
    <citation type="submission" date="2011-01" db="EMBL/GenBank/DDBJ databases">
        <title>The complete genome of Nitratifractor salsuginis DSM 16511.</title>
        <authorList>
            <consortium name="US DOE Joint Genome Institute (JGI-PGF)"/>
            <person name="Lucas S."/>
            <person name="Copeland A."/>
            <person name="Lapidus A."/>
            <person name="Bruce D."/>
            <person name="Goodwin L."/>
            <person name="Pitluck S."/>
            <person name="Kyrpides N."/>
            <person name="Mavromatis K."/>
            <person name="Ivanova N."/>
            <person name="Mikhailova N."/>
            <person name="Zeytun A."/>
            <person name="Detter J.C."/>
            <person name="Tapia R."/>
            <person name="Han C."/>
            <person name="Land M."/>
            <person name="Hauser L."/>
            <person name="Markowitz V."/>
            <person name="Cheng J.-F."/>
            <person name="Hugenholtz P."/>
            <person name="Woyke T."/>
            <person name="Wu D."/>
            <person name="Tindall B."/>
            <person name="Schuetze A."/>
            <person name="Brambilla E."/>
            <person name="Klenk H.-P."/>
            <person name="Eisen J.A."/>
        </authorList>
    </citation>
    <scope>NUCLEOTIDE SEQUENCE [LARGE SCALE GENOMIC DNA]</scope>
    <source>
        <strain evidence="3">DSM 16511 / JCM 12458 / E9I37-1</strain>
    </source>
</reference>
<dbReference type="HOGENOM" id="CLU_760385_0_0_7"/>
<gene>
    <name evidence="2" type="ordered locus">Nitsa_0550</name>
</gene>
<accession>E6X116</accession>
<dbReference type="RefSeq" id="WP_013553515.1">
    <property type="nucleotide sequence ID" value="NC_014935.1"/>
</dbReference>
<dbReference type="Pfam" id="PF11563">
    <property type="entry name" value="Protoglobin"/>
    <property type="match status" value="1"/>
</dbReference>
<dbReference type="eggNOG" id="COG2346">
    <property type="taxonomic scope" value="Bacteria"/>
</dbReference>
<evidence type="ECO:0000259" key="1">
    <source>
        <dbReference type="Pfam" id="PF11563"/>
    </source>
</evidence>
<dbReference type="InterPro" id="IPR009050">
    <property type="entry name" value="Globin-like_sf"/>
</dbReference>
<organism evidence="2 3">
    <name type="scientific">Nitratifractor salsuginis (strain DSM 16511 / JCM 12458 / E9I37-1)</name>
    <dbReference type="NCBI Taxonomy" id="749222"/>
    <lineage>
        <taxon>Bacteria</taxon>
        <taxon>Pseudomonadati</taxon>
        <taxon>Campylobacterota</taxon>
        <taxon>Epsilonproteobacteria</taxon>
        <taxon>Campylobacterales</taxon>
        <taxon>Sulfurovaceae</taxon>
        <taxon>Nitratifractor</taxon>
    </lineage>
</organism>
<feature type="domain" description="Globin-sensor" evidence="1">
    <location>
        <begin position="3"/>
        <end position="147"/>
    </location>
</feature>
<name>E6X116_NITSE</name>